<dbReference type="AlphaFoldDB" id="A0A174C9Y4"/>
<feature type="domain" description="Bro-N" evidence="2">
    <location>
        <begin position="36"/>
        <end position="128"/>
    </location>
</feature>
<gene>
    <name evidence="4" type="ORF">EAI93_13425</name>
    <name evidence="3" type="ORF">ERS852456_01577</name>
</gene>
<evidence type="ECO:0000313" key="3">
    <source>
        <dbReference type="EMBL" id="CUO08695.1"/>
    </source>
</evidence>
<protein>
    <submittedName>
        <fullName evidence="3 4">DNA damage-inducible protein D</fullName>
    </submittedName>
</protein>
<accession>A0A174C9Y4</accession>
<reference evidence="4 6" key="2">
    <citation type="journal article" date="2019" name="Science, e1252229">
        <title>Invertible promoters mediate bacterial phase variation, antibiotic resistance, and host adaptation in the gut.</title>
        <authorList>
            <person name="Jiang X."/>
            <person name="Hall A.B."/>
            <person name="Arthur T.D."/>
            <person name="Plichta D.R."/>
            <person name="Covington C.T."/>
            <person name="Poyet M."/>
            <person name="Crothers J."/>
            <person name="Moses P.L."/>
            <person name="Tolonen A.C."/>
            <person name="Vlamakis H."/>
            <person name="Alm E.J."/>
            <person name="Xavier R.J."/>
        </authorList>
    </citation>
    <scope>NUCLEOTIDE SEQUENCE [LARGE SCALE GENOMIC DNA]</scope>
    <source>
        <strain evidence="6">aa_0143</strain>
        <strain evidence="4">Aa_0143</strain>
    </source>
</reference>
<reference evidence="3 5" key="1">
    <citation type="submission" date="2015-09" db="EMBL/GenBank/DDBJ databases">
        <authorList>
            <consortium name="Pathogen Informatics"/>
        </authorList>
    </citation>
    <scope>NUCLEOTIDE SEQUENCE [LARGE SCALE GENOMIC DNA]</scope>
    <source>
        <strain evidence="3 5">2789STDY5834841</strain>
    </source>
</reference>
<evidence type="ECO:0000313" key="6">
    <source>
        <dbReference type="Proteomes" id="UP000292665"/>
    </source>
</evidence>
<organism evidence="3 5">
    <name type="scientific">[Ruminococcus] torques</name>
    <dbReference type="NCBI Taxonomy" id="33039"/>
    <lineage>
        <taxon>Bacteria</taxon>
        <taxon>Bacillati</taxon>
        <taxon>Bacillota</taxon>
        <taxon>Clostridia</taxon>
        <taxon>Lachnospirales</taxon>
        <taxon>Lachnospiraceae</taxon>
        <taxon>Mediterraneibacter</taxon>
    </lineage>
</organism>
<evidence type="ECO:0000259" key="2">
    <source>
        <dbReference type="Pfam" id="PF02498"/>
    </source>
</evidence>
<dbReference type="GeneID" id="97328357"/>
<dbReference type="EMBL" id="CYZO01000018">
    <property type="protein sequence ID" value="CUO08695.1"/>
    <property type="molecule type" value="Genomic_DNA"/>
</dbReference>
<name>A0A174C9Y4_9FIRM</name>
<sequence length="297" mass="34475">MDDFENKLTELHDRVLSKALTEDEQNSYTESLFESIKHINEYGEEFWYARELQRALEYTEWRNFSRVIDRAVTACENSGNDVFHHFVEVNKTIDMPKSATKEITDYALSRYACYLIVQNGDSRKKVIALGQTYFAVKTRQQELIDNFNELNEDQKRLAIRREMAEHNKLLVEAAKNAGVETNLDYAIFQNYGYRGLYGGMDAKAIHHHKGLKPSQKILDHMGYEELAANLFRATQTEAKIKRDNIQGKENANQTHYNVGKEVRDTISRLGGTMPEDLPTPTKSIKQIEREQKKLEDR</sequence>
<feature type="region of interest" description="Disordered" evidence="1">
    <location>
        <begin position="269"/>
        <end position="297"/>
    </location>
</feature>
<dbReference type="NCBIfam" id="NF008573">
    <property type="entry name" value="PRK11525.1"/>
    <property type="match status" value="1"/>
</dbReference>
<dbReference type="Pfam" id="PF02498">
    <property type="entry name" value="Bro-N"/>
    <property type="match status" value="1"/>
</dbReference>
<feature type="compositionally biased region" description="Basic and acidic residues" evidence="1">
    <location>
        <begin position="285"/>
        <end position="297"/>
    </location>
</feature>
<evidence type="ECO:0000313" key="5">
    <source>
        <dbReference type="Proteomes" id="UP000095787"/>
    </source>
</evidence>
<dbReference type="Proteomes" id="UP000095787">
    <property type="component" value="Unassembled WGS sequence"/>
</dbReference>
<evidence type="ECO:0000313" key="4">
    <source>
        <dbReference type="EMBL" id="RYS76308.1"/>
    </source>
</evidence>
<dbReference type="RefSeq" id="WP_009242811.1">
    <property type="nucleotide sequence ID" value="NZ_CATVPX010000060.1"/>
</dbReference>
<proteinExistence type="predicted"/>
<dbReference type="EMBL" id="RCYR01000049">
    <property type="protein sequence ID" value="RYS76308.1"/>
    <property type="molecule type" value="Genomic_DNA"/>
</dbReference>
<evidence type="ECO:0000256" key="1">
    <source>
        <dbReference type="SAM" id="MobiDB-lite"/>
    </source>
</evidence>
<dbReference type="Proteomes" id="UP000292665">
    <property type="component" value="Unassembled WGS sequence"/>
</dbReference>
<dbReference type="InterPro" id="IPR003497">
    <property type="entry name" value="BRO_N_domain"/>
</dbReference>